<dbReference type="InterPro" id="IPR049730">
    <property type="entry name" value="SNF2/RAD54-like_C"/>
</dbReference>
<protein>
    <recommendedName>
        <fullName evidence="2">Helicase C-terminal domain-containing protein</fullName>
    </recommendedName>
</protein>
<proteinExistence type="predicted"/>
<name>A0A0F9C2Y5_9ZZZZ</name>
<evidence type="ECO:0000256" key="1">
    <source>
        <dbReference type="ARBA" id="ARBA00022801"/>
    </source>
</evidence>
<feature type="non-terminal residue" evidence="3">
    <location>
        <position position="172"/>
    </location>
</feature>
<sequence length="172" mass="20374">MGCYSGSGGDLLVQIDGTSEFKWEKKTKEEIKNWFFEEGEFKIMICTDAASEGLNFQVCNWMINYDLPWNPMKVEQRIGRIDRVQQKAEKLFIFNLIYTESIEGRIYKKLWERIRLFQNTIGPLRPILNVYQKAERFAIEEGDDALTEEEINRMLGNIKEESTRALQRHEFF</sequence>
<dbReference type="EMBL" id="LAZR01035058">
    <property type="protein sequence ID" value="KKL28544.1"/>
    <property type="molecule type" value="Genomic_DNA"/>
</dbReference>
<keyword evidence="1" id="KW-0378">Hydrolase</keyword>
<dbReference type="CDD" id="cd18793">
    <property type="entry name" value="SF2_C_SNF"/>
    <property type="match status" value="1"/>
</dbReference>
<evidence type="ECO:0000313" key="3">
    <source>
        <dbReference type="EMBL" id="KKL28544.1"/>
    </source>
</evidence>
<evidence type="ECO:0000259" key="2">
    <source>
        <dbReference type="PROSITE" id="PS51194"/>
    </source>
</evidence>
<dbReference type="PANTHER" id="PTHR10799">
    <property type="entry name" value="SNF2/RAD54 HELICASE FAMILY"/>
    <property type="match status" value="1"/>
</dbReference>
<accession>A0A0F9C2Y5</accession>
<comment type="caution">
    <text evidence="3">The sequence shown here is derived from an EMBL/GenBank/DDBJ whole genome shotgun (WGS) entry which is preliminary data.</text>
</comment>
<feature type="domain" description="Helicase C-terminal" evidence="2">
    <location>
        <begin position="1"/>
        <end position="122"/>
    </location>
</feature>
<dbReference type="GO" id="GO:0016787">
    <property type="term" value="F:hydrolase activity"/>
    <property type="evidence" value="ECO:0007669"/>
    <property type="project" value="UniProtKB-KW"/>
</dbReference>
<organism evidence="3">
    <name type="scientific">marine sediment metagenome</name>
    <dbReference type="NCBI Taxonomy" id="412755"/>
    <lineage>
        <taxon>unclassified sequences</taxon>
        <taxon>metagenomes</taxon>
        <taxon>ecological metagenomes</taxon>
    </lineage>
</organism>
<dbReference type="Gene3D" id="3.40.50.300">
    <property type="entry name" value="P-loop containing nucleotide triphosphate hydrolases"/>
    <property type="match status" value="1"/>
</dbReference>
<dbReference type="AlphaFoldDB" id="A0A0F9C2Y5"/>
<dbReference type="InterPro" id="IPR027417">
    <property type="entry name" value="P-loop_NTPase"/>
</dbReference>
<dbReference type="Pfam" id="PF00271">
    <property type="entry name" value="Helicase_C"/>
    <property type="match status" value="1"/>
</dbReference>
<dbReference type="PROSITE" id="PS51194">
    <property type="entry name" value="HELICASE_CTER"/>
    <property type="match status" value="1"/>
</dbReference>
<dbReference type="SMART" id="SM00490">
    <property type="entry name" value="HELICc"/>
    <property type="match status" value="1"/>
</dbReference>
<dbReference type="InterPro" id="IPR001650">
    <property type="entry name" value="Helicase_C-like"/>
</dbReference>
<gene>
    <name evidence="3" type="ORF">LCGC14_2374070</name>
</gene>
<reference evidence="3" key="1">
    <citation type="journal article" date="2015" name="Nature">
        <title>Complex archaea that bridge the gap between prokaryotes and eukaryotes.</title>
        <authorList>
            <person name="Spang A."/>
            <person name="Saw J.H."/>
            <person name="Jorgensen S.L."/>
            <person name="Zaremba-Niedzwiedzka K."/>
            <person name="Martijn J."/>
            <person name="Lind A.E."/>
            <person name="van Eijk R."/>
            <person name="Schleper C."/>
            <person name="Guy L."/>
            <person name="Ettema T.J."/>
        </authorList>
    </citation>
    <scope>NUCLEOTIDE SEQUENCE</scope>
</reference>
<dbReference type="SUPFAM" id="SSF52540">
    <property type="entry name" value="P-loop containing nucleoside triphosphate hydrolases"/>
    <property type="match status" value="1"/>
</dbReference>